<gene>
    <name evidence="1" type="ORF">SAMN05660477_00146</name>
</gene>
<organism evidence="1 2">
    <name type="scientific">Soonwooa buanensis</name>
    <dbReference type="NCBI Taxonomy" id="619805"/>
    <lineage>
        <taxon>Bacteria</taxon>
        <taxon>Pseudomonadati</taxon>
        <taxon>Bacteroidota</taxon>
        <taxon>Flavobacteriia</taxon>
        <taxon>Flavobacteriales</taxon>
        <taxon>Weeksellaceae</taxon>
        <taxon>Chryseobacterium group</taxon>
        <taxon>Soonwooa</taxon>
    </lineage>
</organism>
<dbReference type="EMBL" id="FUYZ01000001">
    <property type="protein sequence ID" value="SKB60131.1"/>
    <property type="molecule type" value="Genomic_DNA"/>
</dbReference>
<name>A0A1T5CLB9_9FLAO</name>
<dbReference type="STRING" id="619805.SAMN05660477_00146"/>
<accession>A0A1T5CLB9</accession>
<evidence type="ECO:0000313" key="1">
    <source>
        <dbReference type="EMBL" id="SKB60131.1"/>
    </source>
</evidence>
<dbReference type="Proteomes" id="UP000191112">
    <property type="component" value="Unassembled WGS sequence"/>
</dbReference>
<evidence type="ECO:0000313" key="2">
    <source>
        <dbReference type="Proteomes" id="UP000191112"/>
    </source>
</evidence>
<sequence>MKKSLSILMPLIGIMAFSQIKYEKAYFITNSDTKVECLIRNVGWKSNPTSFEYKVTENDVVKTNTIKDVKAFEIYNQIKFVRSTVKVDQSSVDLSSLSTKKEPEYKDEELFLKQLEAGDISLYSYYDGATKYFYYQVGSNNAIEPLVYKPYKVEDIKLRYNEDYKTQLSDLLVCSSITSKDIDKLQYKESYITDLFVKYYHCSNDSYETKTRQSNEGKFNLNLRPRVNFVSADVTNYSTKESINMGSKTSFGFGVEAEYVLPFNKNKWSIILEPTYQSYKSNKEFAASYVVGQKLEASVDYKSIEVPVGIRYYMFIDDKSKIFVNAQYVLDLHMNSKVELTREDGSVYNSIPVKTRPNFALGAGYNYKSKYTIEARFFTNRDLLGDYLLWEANYKSFSLILSYNLF</sequence>
<keyword evidence="2" id="KW-1185">Reference proteome</keyword>
<protein>
    <submittedName>
        <fullName evidence="1">Outer membrane protein beta-barrel domain-containing protein</fullName>
    </submittedName>
</protein>
<dbReference type="RefSeq" id="WP_079665473.1">
    <property type="nucleotide sequence ID" value="NZ_FUYZ01000001.1"/>
</dbReference>
<reference evidence="1 2" key="1">
    <citation type="submission" date="2017-02" db="EMBL/GenBank/DDBJ databases">
        <authorList>
            <person name="Peterson S.W."/>
        </authorList>
    </citation>
    <scope>NUCLEOTIDE SEQUENCE [LARGE SCALE GENOMIC DNA]</scope>
    <source>
        <strain evidence="1 2">DSM 22323</strain>
    </source>
</reference>
<proteinExistence type="predicted"/>
<dbReference type="OrthoDB" id="921445at2"/>
<dbReference type="AlphaFoldDB" id="A0A1T5CLB9"/>